<evidence type="ECO:0008006" key="3">
    <source>
        <dbReference type="Google" id="ProtNLM"/>
    </source>
</evidence>
<reference evidence="1 2" key="1">
    <citation type="submission" date="2017-01" db="EMBL/GenBank/DDBJ databases">
        <title>In silico prediction, in vitro antibacterial spectrum and physicochemical properties of a putative bacteriocin produced by Lactobacillus rhamnosus strain L156.4.</title>
        <authorList>
            <person name="Silveira A.M."/>
            <person name="Monteiro A.S."/>
            <person name="Santos V.L."/>
            <person name="Nicoli J.R."/>
            <person name="Azevedo V."/>
            <person name="Soares S.C."/>
            <person name="Castro-Oliveira L."/>
            <person name="Dias-Souza M.V."/>
            <person name="Nardi R.M."/>
        </authorList>
    </citation>
    <scope>NUCLEOTIDE SEQUENCE [LARGE SCALE GENOMIC DNA]</scope>
    <source>
        <strain evidence="1 2">L156.4</strain>
    </source>
</reference>
<dbReference type="AlphaFoldDB" id="A0AAX0K3S2"/>
<organism evidence="1 2">
    <name type="scientific">Lacticaseibacillus rhamnosus</name>
    <name type="common">Lactobacillus rhamnosus</name>
    <dbReference type="NCBI Taxonomy" id="47715"/>
    <lineage>
        <taxon>Bacteria</taxon>
        <taxon>Bacillati</taxon>
        <taxon>Bacillota</taxon>
        <taxon>Bacilli</taxon>
        <taxon>Lactobacillales</taxon>
        <taxon>Lactobacillaceae</taxon>
        <taxon>Lacticaseibacillus</taxon>
    </lineage>
</organism>
<evidence type="ECO:0000313" key="2">
    <source>
        <dbReference type="Proteomes" id="UP000189067"/>
    </source>
</evidence>
<name>A0AAX0K3S2_LACRH</name>
<comment type="caution">
    <text evidence="1">The sequence shown here is derived from an EMBL/GenBank/DDBJ whole genome shotgun (WGS) entry which is preliminary data.</text>
</comment>
<proteinExistence type="predicted"/>
<protein>
    <recommendedName>
        <fullName evidence="3">Secreted protein</fullName>
    </recommendedName>
</protein>
<sequence>MQAVIALFGAGMPAFYFLIQMQTAGNLRKNDTQYNKKVVAREHTTAECSTNLIVAHRTMQLKAAAYQWRMPRLFIRLFLKIIPEPVCADEHIQALEFN</sequence>
<accession>A0AAX0K3S2</accession>
<evidence type="ECO:0000313" key="1">
    <source>
        <dbReference type="EMBL" id="ONN75721.1"/>
    </source>
</evidence>
<dbReference type="Proteomes" id="UP000189067">
    <property type="component" value="Unassembled WGS sequence"/>
</dbReference>
<dbReference type="RefSeq" id="WP_077167041.1">
    <property type="nucleotide sequence ID" value="NZ_JBDIFM010000015.1"/>
</dbReference>
<gene>
    <name evidence="1" type="ORF">BWR10_02125</name>
</gene>
<dbReference type="EMBL" id="MTJY01000015">
    <property type="protein sequence ID" value="ONN75721.1"/>
    <property type="molecule type" value="Genomic_DNA"/>
</dbReference>